<keyword evidence="3" id="KW-0812">Transmembrane</keyword>
<keyword evidence="3" id="KW-1133">Transmembrane helix</keyword>
<dbReference type="EMBL" id="CAJVCE010000001">
    <property type="protein sequence ID" value="CAG7614381.1"/>
    <property type="molecule type" value="Genomic_DNA"/>
</dbReference>
<evidence type="ECO:0000313" key="5">
    <source>
        <dbReference type="Proteomes" id="UP000730618"/>
    </source>
</evidence>
<evidence type="ECO:0000256" key="2">
    <source>
        <dbReference type="ARBA" id="ARBA00023136"/>
    </source>
</evidence>
<accession>A0ABM8VA26</accession>
<feature type="transmembrane region" description="Helical" evidence="3">
    <location>
        <begin position="435"/>
        <end position="464"/>
    </location>
</feature>
<dbReference type="PIRSF" id="PIRSF005690">
    <property type="entry name" value="GerBA"/>
    <property type="match status" value="1"/>
</dbReference>
<feature type="transmembrane region" description="Helical" evidence="3">
    <location>
        <begin position="313"/>
        <end position="334"/>
    </location>
</feature>
<dbReference type="Proteomes" id="UP000730618">
    <property type="component" value="Unassembled WGS sequence"/>
</dbReference>
<sequence length="520" mass="58056">MIMILGDGWMGYLRNWLRSKKHYPVGHQASEPSLLQLSERLHDNISVLQNLLTLTPDLIIRRFHIKSTGALGALVYIGELTDRKAVNDNLLRPLMHESAEDLETDSIITIGDVRHTCDMFQVEQAILQGRSVLFIEGSRKAQLFDTQGWPQRAIEDPQLEASIKGSHQGFVETAGQNIAMIRRFIPNRELKIKEYTVGERGVTNVSILYLADVANPEVLQELEDRIQKIDVDAILNTGELEEFIEDNPYSPFPQFSSTERPDSVASQILQGRLAVVVDRTPGVLIGPVSFVTFFQSVDDYSIRWQVSSFLRTIRFMAFFVTILLPAIYIAVISFNFEVIPLQLLLSVGTSRAAVPFPPLVEAFIMELTLEMLKEAGIRLPAPIGQTVGIVGAIVIGQATVQAGVVSNIMVIVVSLTALASFIIPNHDMSAAIRLIRFPMMLIATFFGLVGVAIGLMVLIGHLIALESLGMPYFSPISPMKFADWKDTFIRLPLWKMNKRPLSANPIQEIRQRSNHRKGDD</sequence>
<dbReference type="Pfam" id="PF03323">
    <property type="entry name" value="GerA"/>
    <property type="match status" value="1"/>
</dbReference>
<keyword evidence="2 3" id="KW-0472">Membrane</keyword>
<feature type="transmembrane region" description="Helical" evidence="3">
    <location>
        <begin position="379"/>
        <end position="398"/>
    </location>
</feature>
<proteinExistence type="inferred from homology"/>
<evidence type="ECO:0000256" key="1">
    <source>
        <dbReference type="ARBA" id="ARBA00005278"/>
    </source>
</evidence>
<name>A0ABM8VA26_9BACL</name>
<organism evidence="4 5">
    <name type="scientific">Paenibacillus allorhizosphaerae</name>
    <dbReference type="NCBI Taxonomy" id="2849866"/>
    <lineage>
        <taxon>Bacteria</taxon>
        <taxon>Bacillati</taxon>
        <taxon>Bacillota</taxon>
        <taxon>Bacilli</taxon>
        <taxon>Bacillales</taxon>
        <taxon>Paenibacillaceae</taxon>
        <taxon>Paenibacillus</taxon>
    </lineage>
</organism>
<comment type="similarity">
    <text evidence="1">Belongs to the GerABKA family.</text>
</comment>
<dbReference type="PANTHER" id="PTHR22550:SF16">
    <property type="entry name" value="SPORE GERMINATION PROTEIN"/>
    <property type="match status" value="1"/>
</dbReference>
<protein>
    <submittedName>
        <fullName evidence="4">Spore germination protein B1</fullName>
    </submittedName>
</protein>
<evidence type="ECO:0000313" key="4">
    <source>
        <dbReference type="EMBL" id="CAG7614381.1"/>
    </source>
</evidence>
<evidence type="ECO:0000256" key="3">
    <source>
        <dbReference type="SAM" id="Phobius"/>
    </source>
</evidence>
<keyword evidence="5" id="KW-1185">Reference proteome</keyword>
<dbReference type="PANTHER" id="PTHR22550">
    <property type="entry name" value="SPORE GERMINATION PROTEIN"/>
    <property type="match status" value="1"/>
</dbReference>
<feature type="transmembrane region" description="Helical" evidence="3">
    <location>
        <begin position="404"/>
        <end position="423"/>
    </location>
</feature>
<dbReference type="InterPro" id="IPR050768">
    <property type="entry name" value="UPF0353/GerABKA_families"/>
</dbReference>
<dbReference type="InterPro" id="IPR004995">
    <property type="entry name" value="Spore_Ger"/>
</dbReference>
<feature type="transmembrane region" description="Helical" evidence="3">
    <location>
        <begin position="354"/>
        <end position="372"/>
    </location>
</feature>
<gene>
    <name evidence="4" type="primary">gerBA_2</name>
    <name evidence="4" type="ORF">PAECIP111802_00068</name>
</gene>
<comment type="caution">
    <text evidence="4">The sequence shown here is derived from an EMBL/GenBank/DDBJ whole genome shotgun (WGS) entry which is preliminary data.</text>
</comment>
<reference evidence="4 5" key="1">
    <citation type="submission" date="2021-06" db="EMBL/GenBank/DDBJ databases">
        <authorList>
            <person name="Criscuolo A."/>
        </authorList>
    </citation>
    <scope>NUCLEOTIDE SEQUENCE [LARGE SCALE GENOMIC DNA]</scope>
    <source>
        <strain evidence="5">CIP 111802</strain>
    </source>
</reference>